<keyword evidence="7 11" id="KW-0418">Kinase</keyword>
<evidence type="ECO:0000256" key="3">
    <source>
        <dbReference type="ARBA" id="ARBA00012154"/>
    </source>
</evidence>
<keyword evidence="9 11" id="KW-0057">Aromatic amino acid biosynthesis</keyword>
<dbReference type="GO" id="GO:0000287">
    <property type="term" value="F:magnesium ion binding"/>
    <property type="evidence" value="ECO:0007669"/>
    <property type="project" value="UniProtKB-UniRule"/>
</dbReference>
<name>A0A3R8LNX7_9BURK</name>
<dbReference type="Pfam" id="PF01202">
    <property type="entry name" value="SKI"/>
    <property type="match status" value="1"/>
</dbReference>
<feature type="binding site" evidence="11">
    <location>
        <position position="36"/>
    </location>
    <ligand>
        <name>substrate</name>
    </ligand>
</feature>
<comment type="pathway">
    <text evidence="1 11">Metabolic intermediate biosynthesis; chorismate biosynthesis; chorismate from D-erythrose 4-phosphate and phosphoenolpyruvate: step 5/7.</text>
</comment>
<comment type="similarity">
    <text evidence="2 11">Belongs to the shikimate kinase family.</text>
</comment>
<evidence type="ECO:0000313" key="13">
    <source>
        <dbReference type="Proteomes" id="UP000270261"/>
    </source>
</evidence>
<evidence type="ECO:0000256" key="5">
    <source>
        <dbReference type="ARBA" id="ARBA00022679"/>
    </source>
</evidence>
<evidence type="ECO:0000256" key="8">
    <source>
        <dbReference type="ARBA" id="ARBA00022840"/>
    </source>
</evidence>
<accession>A0A3R8LNX7</accession>
<gene>
    <name evidence="11" type="primary">aroK</name>
    <name evidence="12" type="ORF">EHV23_08680</name>
</gene>
<reference evidence="12 13" key="1">
    <citation type="submission" date="2018-11" db="EMBL/GenBank/DDBJ databases">
        <title>Genome sequencing of Lautropia sp. KCOM 2505 (= ChDC F240).</title>
        <authorList>
            <person name="Kook J.-K."/>
            <person name="Park S.-N."/>
            <person name="Lim Y.K."/>
        </authorList>
    </citation>
    <scope>NUCLEOTIDE SEQUENCE [LARGE SCALE GENOMIC DNA]</scope>
    <source>
        <strain evidence="12 13">KCOM 2505</strain>
    </source>
</reference>
<evidence type="ECO:0000313" key="12">
    <source>
        <dbReference type="EMBL" id="RRN43516.1"/>
    </source>
</evidence>
<evidence type="ECO:0000256" key="11">
    <source>
        <dbReference type="HAMAP-Rule" id="MF_00109"/>
    </source>
</evidence>
<comment type="subunit">
    <text evidence="11">Monomer.</text>
</comment>
<comment type="caution">
    <text evidence="12">The sequence shown here is derived from an EMBL/GenBank/DDBJ whole genome shotgun (WGS) entry which is preliminary data.</text>
</comment>
<dbReference type="InterPro" id="IPR000623">
    <property type="entry name" value="Shikimate_kinase/TSH1"/>
</dbReference>
<evidence type="ECO:0000256" key="6">
    <source>
        <dbReference type="ARBA" id="ARBA00022741"/>
    </source>
</evidence>
<evidence type="ECO:0000256" key="1">
    <source>
        <dbReference type="ARBA" id="ARBA00004842"/>
    </source>
</evidence>
<evidence type="ECO:0000256" key="9">
    <source>
        <dbReference type="ARBA" id="ARBA00023141"/>
    </source>
</evidence>
<evidence type="ECO:0000256" key="10">
    <source>
        <dbReference type="ARBA" id="ARBA00048567"/>
    </source>
</evidence>
<dbReference type="InterPro" id="IPR023000">
    <property type="entry name" value="Shikimate_kinase_CS"/>
</dbReference>
<dbReference type="Gene3D" id="3.40.50.300">
    <property type="entry name" value="P-loop containing nucleotide triphosphate hydrolases"/>
    <property type="match status" value="1"/>
</dbReference>
<keyword evidence="13" id="KW-1185">Reference proteome</keyword>
<evidence type="ECO:0000256" key="7">
    <source>
        <dbReference type="ARBA" id="ARBA00022777"/>
    </source>
</evidence>
<dbReference type="PANTHER" id="PTHR21087">
    <property type="entry name" value="SHIKIMATE KINASE"/>
    <property type="match status" value="1"/>
</dbReference>
<keyword evidence="4 11" id="KW-0028">Amino-acid biosynthesis</keyword>
<dbReference type="EMBL" id="RRUE01000002">
    <property type="protein sequence ID" value="RRN43516.1"/>
    <property type="molecule type" value="Genomic_DNA"/>
</dbReference>
<sequence>MSPPYSIFLVGMMGAGKSTVGVRLARRLDRAFIDADRELEERLGVSVPTIFELEGEAGFRRRESMLLDELTLRSGLVLATGGGAVLSEANRQMLHARGRVIYLQASASDLWQRLRRDRNRPLLRTANPRERIQKLTADREPLYHAVAHHVVTTSRQPIDQIVDVIVKLLAGHVEPPSAPPAASPPGVSAVP</sequence>
<dbReference type="GO" id="GO:0008652">
    <property type="term" value="P:amino acid biosynthetic process"/>
    <property type="evidence" value="ECO:0007669"/>
    <property type="project" value="UniProtKB-KW"/>
</dbReference>
<feature type="binding site" evidence="11">
    <location>
        <position position="120"/>
    </location>
    <ligand>
        <name>ATP</name>
        <dbReference type="ChEBI" id="CHEBI:30616"/>
    </ligand>
</feature>
<keyword evidence="8 11" id="KW-0067">ATP-binding</keyword>
<comment type="cofactor">
    <cofactor evidence="11">
        <name>Mg(2+)</name>
        <dbReference type="ChEBI" id="CHEBI:18420"/>
    </cofactor>
    <text evidence="11">Binds 1 Mg(2+) ion per subunit.</text>
</comment>
<comment type="catalytic activity">
    <reaction evidence="10 11">
        <text>shikimate + ATP = 3-phosphoshikimate + ADP + H(+)</text>
        <dbReference type="Rhea" id="RHEA:13121"/>
        <dbReference type="ChEBI" id="CHEBI:15378"/>
        <dbReference type="ChEBI" id="CHEBI:30616"/>
        <dbReference type="ChEBI" id="CHEBI:36208"/>
        <dbReference type="ChEBI" id="CHEBI:145989"/>
        <dbReference type="ChEBI" id="CHEBI:456216"/>
        <dbReference type="EC" id="2.7.1.71"/>
    </reaction>
</comment>
<feature type="binding site" evidence="11">
    <location>
        <begin position="14"/>
        <end position="19"/>
    </location>
    <ligand>
        <name>ATP</name>
        <dbReference type="ChEBI" id="CHEBI:30616"/>
    </ligand>
</feature>
<dbReference type="GO" id="GO:0009423">
    <property type="term" value="P:chorismate biosynthetic process"/>
    <property type="evidence" value="ECO:0007669"/>
    <property type="project" value="UniProtKB-UniRule"/>
</dbReference>
<dbReference type="HAMAP" id="MF_00109">
    <property type="entry name" value="Shikimate_kinase"/>
    <property type="match status" value="1"/>
</dbReference>
<comment type="subcellular location">
    <subcellularLocation>
        <location evidence="11">Cytoplasm</location>
    </subcellularLocation>
</comment>
<comment type="function">
    <text evidence="11">Catalyzes the specific phosphorylation of the 3-hydroxyl group of shikimic acid using ATP as a cosubstrate.</text>
</comment>
<dbReference type="GO" id="GO:0004765">
    <property type="term" value="F:shikimate kinase activity"/>
    <property type="evidence" value="ECO:0007669"/>
    <property type="project" value="UniProtKB-UniRule"/>
</dbReference>
<dbReference type="OrthoDB" id="9800332at2"/>
<keyword evidence="11" id="KW-0963">Cytoplasm</keyword>
<dbReference type="PANTHER" id="PTHR21087:SF16">
    <property type="entry name" value="SHIKIMATE KINASE 1, CHLOROPLASTIC"/>
    <property type="match status" value="1"/>
</dbReference>
<feature type="binding site" evidence="11">
    <location>
        <position position="156"/>
    </location>
    <ligand>
        <name>ATP</name>
        <dbReference type="ChEBI" id="CHEBI:30616"/>
    </ligand>
</feature>
<dbReference type="Proteomes" id="UP000270261">
    <property type="component" value="Unassembled WGS sequence"/>
</dbReference>
<keyword evidence="5 11" id="KW-0808">Transferase</keyword>
<dbReference type="CDD" id="cd00464">
    <property type="entry name" value="SK"/>
    <property type="match status" value="1"/>
</dbReference>
<evidence type="ECO:0000256" key="4">
    <source>
        <dbReference type="ARBA" id="ARBA00022605"/>
    </source>
</evidence>
<dbReference type="PRINTS" id="PR01100">
    <property type="entry name" value="SHIKIMTKNASE"/>
</dbReference>
<organism evidence="12 13">
    <name type="scientific">Lautropia dentalis</name>
    <dbReference type="NCBI Taxonomy" id="2490857"/>
    <lineage>
        <taxon>Bacteria</taxon>
        <taxon>Pseudomonadati</taxon>
        <taxon>Pseudomonadota</taxon>
        <taxon>Betaproteobacteria</taxon>
        <taxon>Burkholderiales</taxon>
        <taxon>Burkholderiaceae</taxon>
        <taxon>Lautropia</taxon>
    </lineage>
</organism>
<dbReference type="RefSeq" id="WP_125095727.1">
    <property type="nucleotide sequence ID" value="NZ_RRUE01000002.1"/>
</dbReference>
<keyword evidence="11" id="KW-0479">Metal-binding</keyword>
<keyword evidence="6 11" id="KW-0547">Nucleotide-binding</keyword>
<feature type="binding site" evidence="11">
    <location>
        <position position="60"/>
    </location>
    <ligand>
        <name>substrate</name>
    </ligand>
</feature>
<protein>
    <recommendedName>
        <fullName evidence="3 11">Shikimate kinase</fullName>
        <shortName evidence="11">SK</shortName>
        <ecNumber evidence="3 11">2.7.1.71</ecNumber>
    </recommendedName>
</protein>
<dbReference type="InterPro" id="IPR027417">
    <property type="entry name" value="P-loop_NTPase"/>
</dbReference>
<evidence type="ECO:0000256" key="2">
    <source>
        <dbReference type="ARBA" id="ARBA00006997"/>
    </source>
</evidence>
<dbReference type="GO" id="GO:0005829">
    <property type="term" value="C:cytosol"/>
    <property type="evidence" value="ECO:0007669"/>
    <property type="project" value="TreeGrafter"/>
</dbReference>
<dbReference type="AlphaFoldDB" id="A0A3R8LNX7"/>
<dbReference type="GO" id="GO:0005524">
    <property type="term" value="F:ATP binding"/>
    <property type="evidence" value="ECO:0007669"/>
    <property type="project" value="UniProtKB-UniRule"/>
</dbReference>
<feature type="binding site" evidence="11">
    <location>
        <position position="18"/>
    </location>
    <ligand>
        <name>Mg(2+)</name>
        <dbReference type="ChEBI" id="CHEBI:18420"/>
    </ligand>
</feature>
<dbReference type="PROSITE" id="PS01128">
    <property type="entry name" value="SHIKIMATE_KINASE"/>
    <property type="match status" value="1"/>
</dbReference>
<dbReference type="UniPathway" id="UPA00053">
    <property type="reaction ID" value="UER00088"/>
</dbReference>
<feature type="binding site" evidence="11">
    <location>
        <position position="82"/>
    </location>
    <ligand>
        <name>substrate</name>
    </ligand>
</feature>
<dbReference type="GO" id="GO:0009073">
    <property type="term" value="P:aromatic amino acid family biosynthetic process"/>
    <property type="evidence" value="ECO:0007669"/>
    <property type="project" value="UniProtKB-KW"/>
</dbReference>
<dbReference type="InterPro" id="IPR031322">
    <property type="entry name" value="Shikimate/glucono_kinase"/>
</dbReference>
<dbReference type="EC" id="2.7.1.71" evidence="3 11"/>
<dbReference type="SUPFAM" id="SSF52540">
    <property type="entry name" value="P-loop containing nucleoside triphosphate hydrolases"/>
    <property type="match status" value="1"/>
</dbReference>
<keyword evidence="11" id="KW-0460">Magnesium</keyword>
<feature type="binding site" evidence="11">
    <location>
        <position position="139"/>
    </location>
    <ligand>
        <name>substrate</name>
    </ligand>
</feature>
<proteinExistence type="inferred from homology"/>